<evidence type="ECO:0000313" key="5">
    <source>
        <dbReference type="EMBL" id="KJX98924.1"/>
    </source>
</evidence>
<dbReference type="SUPFAM" id="SSF54637">
    <property type="entry name" value="Thioesterase/thiol ester dehydrase-isomerase"/>
    <property type="match status" value="2"/>
</dbReference>
<evidence type="ECO:0000313" key="6">
    <source>
        <dbReference type="Proteomes" id="UP000033647"/>
    </source>
</evidence>
<dbReference type="STRING" id="1047168.A0A0F4GND7"/>
<evidence type="ECO:0000256" key="1">
    <source>
        <dbReference type="ARBA" id="ARBA00006538"/>
    </source>
</evidence>
<dbReference type="GO" id="GO:0005782">
    <property type="term" value="C:peroxisomal matrix"/>
    <property type="evidence" value="ECO:0007669"/>
    <property type="project" value="UniProtKB-SubCell"/>
</dbReference>
<dbReference type="CDD" id="cd03444">
    <property type="entry name" value="Thioesterase_II_repeat1"/>
    <property type="match status" value="1"/>
</dbReference>
<dbReference type="GO" id="GO:0047617">
    <property type="term" value="F:fatty acyl-CoA hydrolase activity"/>
    <property type="evidence" value="ECO:0007669"/>
    <property type="project" value="InterPro"/>
</dbReference>
<name>A0A0F4GND7_9PEZI</name>
<dbReference type="AlphaFoldDB" id="A0A0F4GND7"/>
<dbReference type="CDD" id="cd03445">
    <property type="entry name" value="Thioesterase_II_repeat2"/>
    <property type="match status" value="1"/>
</dbReference>
<dbReference type="Pfam" id="PF20789">
    <property type="entry name" value="4HBT_3C"/>
    <property type="match status" value="1"/>
</dbReference>
<dbReference type="InterPro" id="IPR049449">
    <property type="entry name" value="TesB_ACOT8-like_N"/>
</dbReference>
<dbReference type="InterPro" id="IPR049450">
    <property type="entry name" value="ACOT8-like_C"/>
</dbReference>
<dbReference type="InterPro" id="IPR003703">
    <property type="entry name" value="Acyl_CoA_thio"/>
</dbReference>
<sequence>MPPPHDGNEYIPFEKLVQVKQLDANTFQSIALPFTPSGKDGAPGVAYGGHVYMQAAWAACQTVAQGFFISNVSGNFILAGAPEVPFTYSVQRIRDGRSYSTRIVTVTQNAGIMFTSTVIFKKAETGPLDVQSSTKLWEKYAAALHGKRPSDFEECPGFDMPWYWREQATTGKNDACPGLDSRKADMTAYNRGLHPLDKRQLIFYRSIGTMSKDDPNMHLCAQLYASDRNSLFHVGNAYGIGDLYTGLGSLVHQVIFHSGAEELMFAEDVGPGEAKWFCKEDWTTRYTNGRGLFVSRVWSPEGRHVATITQDGLIRLPRDANAQAKEIEREWSSIPQEEAEAIRRRIGKL</sequence>
<evidence type="ECO:0000259" key="3">
    <source>
        <dbReference type="Pfam" id="PF13622"/>
    </source>
</evidence>
<feature type="domain" description="Acyl-CoA thioesterase-like N-terminal HotDog" evidence="3">
    <location>
        <begin position="43"/>
        <end position="120"/>
    </location>
</feature>
<dbReference type="PANTHER" id="PTHR11066:SF64">
    <property type="entry name" value="ACYL-COA THIOESTERASE (AFU_ORTHOLOGUE AFUA_1G12060)"/>
    <property type="match status" value="1"/>
</dbReference>
<dbReference type="Pfam" id="PF13622">
    <property type="entry name" value="4HBT_3"/>
    <property type="match status" value="1"/>
</dbReference>
<dbReference type="Proteomes" id="UP000033647">
    <property type="component" value="Unassembled WGS sequence"/>
</dbReference>
<dbReference type="GO" id="GO:0009062">
    <property type="term" value="P:fatty acid catabolic process"/>
    <property type="evidence" value="ECO:0007669"/>
    <property type="project" value="TreeGrafter"/>
</dbReference>
<dbReference type="GO" id="GO:0006637">
    <property type="term" value="P:acyl-CoA metabolic process"/>
    <property type="evidence" value="ECO:0007669"/>
    <property type="project" value="InterPro"/>
</dbReference>
<feature type="domain" description="Acyl-CoA thioesterase-like C-terminal" evidence="4">
    <location>
        <begin position="205"/>
        <end position="314"/>
    </location>
</feature>
<keyword evidence="6" id="KW-1185">Reference proteome</keyword>
<reference evidence="5 6" key="1">
    <citation type="submission" date="2015-03" db="EMBL/GenBank/DDBJ databases">
        <title>RNA-seq based gene annotation and comparative genomics of four Zymoseptoria species reveal species-specific pathogenicity related genes and transposable element activity.</title>
        <authorList>
            <person name="Grandaubert J."/>
            <person name="Bhattacharyya A."/>
            <person name="Stukenbrock E.H."/>
        </authorList>
    </citation>
    <scope>NUCLEOTIDE SEQUENCE [LARGE SCALE GENOMIC DNA]</scope>
    <source>
        <strain evidence="5 6">Zb18110</strain>
    </source>
</reference>
<dbReference type="InterPro" id="IPR029069">
    <property type="entry name" value="HotDog_dom_sf"/>
</dbReference>
<gene>
    <name evidence="5" type="ORF">TI39_contig382g00014</name>
</gene>
<comment type="similarity">
    <text evidence="1">Belongs to the C/M/P thioester hydrolase family.</text>
</comment>
<dbReference type="OrthoDB" id="68328at2759"/>
<dbReference type="Gene3D" id="2.40.160.210">
    <property type="entry name" value="Acyl-CoA thioesterase, double hotdog domain"/>
    <property type="match status" value="1"/>
</dbReference>
<organism evidence="5 6">
    <name type="scientific">Zymoseptoria brevis</name>
    <dbReference type="NCBI Taxonomy" id="1047168"/>
    <lineage>
        <taxon>Eukaryota</taxon>
        <taxon>Fungi</taxon>
        <taxon>Dikarya</taxon>
        <taxon>Ascomycota</taxon>
        <taxon>Pezizomycotina</taxon>
        <taxon>Dothideomycetes</taxon>
        <taxon>Dothideomycetidae</taxon>
        <taxon>Mycosphaerellales</taxon>
        <taxon>Mycosphaerellaceae</taxon>
        <taxon>Zymoseptoria</taxon>
    </lineage>
</organism>
<dbReference type="PANTHER" id="PTHR11066">
    <property type="entry name" value="ACYL-COA THIOESTERASE"/>
    <property type="match status" value="1"/>
</dbReference>
<comment type="caution">
    <text evidence="5">The sequence shown here is derived from an EMBL/GenBank/DDBJ whole genome shotgun (WGS) entry which is preliminary data.</text>
</comment>
<dbReference type="InterPro" id="IPR042171">
    <property type="entry name" value="Acyl-CoA_hotdog"/>
</dbReference>
<evidence type="ECO:0000256" key="2">
    <source>
        <dbReference type="ARBA" id="ARBA00022801"/>
    </source>
</evidence>
<keyword evidence="2" id="KW-0378">Hydrolase</keyword>
<evidence type="ECO:0000259" key="4">
    <source>
        <dbReference type="Pfam" id="PF20789"/>
    </source>
</evidence>
<accession>A0A0F4GND7</accession>
<dbReference type="EMBL" id="LAFY01000374">
    <property type="protein sequence ID" value="KJX98924.1"/>
    <property type="molecule type" value="Genomic_DNA"/>
</dbReference>
<protein>
    <submittedName>
        <fullName evidence="5">Acyl-CoA thioesterase like protein</fullName>
    </submittedName>
</protein>
<proteinExistence type="inferred from homology"/>